<dbReference type="STRING" id="7167.A0A182G0F9"/>
<keyword evidence="4" id="KW-0812">Transmembrane</keyword>
<dbReference type="Proteomes" id="UP000069272">
    <property type="component" value="Chromosome 3L"/>
</dbReference>
<reference evidence="10" key="2">
    <citation type="submission" date="2022-08" db="UniProtKB">
        <authorList>
            <consortium name="EnsemblMetazoa"/>
        </authorList>
    </citation>
    <scope>IDENTIFICATION</scope>
    <source>
        <strain evidence="10">STECLA/ALBI9_A</strain>
    </source>
</reference>
<keyword evidence="2" id="KW-1003">Cell membrane</keyword>
<evidence type="ECO:0000256" key="9">
    <source>
        <dbReference type="ARBA" id="ARBA00023224"/>
    </source>
</evidence>
<protein>
    <submittedName>
        <fullName evidence="10">Uncharacterized protein</fullName>
    </submittedName>
</protein>
<name>A0A182G0F9_ANOAL</name>
<dbReference type="VEuPathDB" id="VectorBase:AALB015738"/>
<dbReference type="PANTHER" id="PTHR21137">
    <property type="entry name" value="ODORANT RECEPTOR"/>
    <property type="match status" value="1"/>
</dbReference>
<evidence type="ECO:0000256" key="1">
    <source>
        <dbReference type="ARBA" id="ARBA00004651"/>
    </source>
</evidence>
<dbReference type="EnsemblMetazoa" id="AALB015738-RA">
    <property type="protein sequence ID" value="AALB015738-PA"/>
    <property type="gene ID" value="AALB015738"/>
</dbReference>
<evidence type="ECO:0000256" key="2">
    <source>
        <dbReference type="ARBA" id="ARBA00022475"/>
    </source>
</evidence>
<evidence type="ECO:0000256" key="7">
    <source>
        <dbReference type="ARBA" id="ARBA00023136"/>
    </source>
</evidence>
<keyword evidence="7" id="KW-0472">Membrane</keyword>
<dbReference type="VEuPathDB" id="VectorBase:AALB20_029300"/>
<dbReference type="GO" id="GO:0007165">
    <property type="term" value="P:signal transduction"/>
    <property type="evidence" value="ECO:0007669"/>
    <property type="project" value="UniProtKB-KW"/>
</dbReference>
<accession>A0A182G0F9</accession>
<dbReference type="Pfam" id="PF02949">
    <property type="entry name" value="7tm_6"/>
    <property type="match status" value="1"/>
</dbReference>
<organism evidence="10 11">
    <name type="scientific">Anopheles albimanus</name>
    <name type="common">New world malaria mosquito</name>
    <dbReference type="NCBI Taxonomy" id="7167"/>
    <lineage>
        <taxon>Eukaryota</taxon>
        <taxon>Metazoa</taxon>
        <taxon>Ecdysozoa</taxon>
        <taxon>Arthropoda</taxon>
        <taxon>Hexapoda</taxon>
        <taxon>Insecta</taxon>
        <taxon>Pterygota</taxon>
        <taxon>Neoptera</taxon>
        <taxon>Endopterygota</taxon>
        <taxon>Diptera</taxon>
        <taxon>Nematocera</taxon>
        <taxon>Culicoidea</taxon>
        <taxon>Culicidae</taxon>
        <taxon>Anophelinae</taxon>
        <taxon>Anopheles</taxon>
    </lineage>
</organism>
<dbReference type="InterPro" id="IPR004117">
    <property type="entry name" value="7tm6_olfct_rcpt"/>
</dbReference>
<dbReference type="GO" id="GO:0005549">
    <property type="term" value="F:odorant binding"/>
    <property type="evidence" value="ECO:0007669"/>
    <property type="project" value="InterPro"/>
</dbReference>
<evidence type="ECO:0000256" key="6">
    <source>
        <dbReference type="ARBA" id="ARBA00022989"/>
    </source>
</evidence>
<keyword evidence="9" id="KW-0807">Transducer</keyword>
<dbReference type="GO" id="GO:0005886">
    <property type="term" value="C:plasma membrane"/>
    <property type="evidence" value="ECO:0007669"/>
    <property type="project" value="UniProtKB-SubCell"/>
</dbReference>
<evidence type="ECO:0000256" key="5">
    <source>
        <dbReference type="ARBA" id="ARBA00022725"/>
    </source>
</evidence>
<comment type="subcellular location">
    <subcellularLocation>
        <location evidence="1">Cell membrane</location>
        <topology evidence="1">Multi-pass membrane protein</topology>
    </subcellularLocation>
</comment>
<reference evidence="10 11" key="1">
    <citation type="journal article" date="2017" name="G3 (Bethesda)">
        <title>The Physical Genome Mapping of Anopheles albimanus Corrected Scaffold Misassemblies and Identified Interarm Rearrangements in Genus Anopheles.</title>
        <authorList>
            <person name="Artemov G.N."/>
            <person name="Peery A.N."/>
            <person name="Jiang X."/>
            <person name="Tu Z."/>
            <person name="Stegniy V.N."/>
            <person name="Sharakhova M.V."/>
            <person name="Sharakhov I.V."/>
        </authorList>
    </citation>
    <scope>NUCLEOTIDE SEQUENCE [LARGE SCALE GENOMIC DNA]</scope>
    <source>
        <strain evidence="10 11">ALBI9_A</strain>
    </source>
</reference>
<keyword evidence="8" id="KW-0675">Receptor</keyword>
<keyword evidence="5" id="KW-0552">Olfaction</keyword>
<evidence type="ECO:0000256" key="8">
    <source>
        <dbReference type="ARBA" id="ARBA00023170"/>
    </source>
</evidence>
<keyword evidence="11" id="KW-1185">Reference proteome</keyword>
<dbReference type="PANTHER" id="PTHR21137:SF35">
    <property type="entry name" value="ODORANT RECEPTOR 19A-RELATED"/>
    <property type="match status" value="1"/>
</dbReference>
<evidence type="ECO:0000313" key="10">
    <source>
        <dbReference type="EnsemblMetazoa" id="AALB015738-PA"/>
    </source>
</evidence>
<proteinExistence type="predicted"/>
<dbReference type="AlphaFoldDB" id="A0A182G0F9"/>
<evidence type="ECO:0000256" key="3">
    <source>
        <dbReference type="ARBA" id="ARBA00022606"/>
    </source>
</evidence>
<keyword evidence="6" id="KW-1133">Transmembrane helix</keyword>
<dbReference type="GO" id="GO:0004984">
    <property type="term" value="F:olfactory receptor activity"/>
    <property type="evidence" value="ECO:0007669"/>
    <property type="project" value="InterPro"/>
</dbReference>
<keyword evidence="3" id="KW-0716">Sensory transduction</keyword>
<evidence type="ECO:0000256" key="4">
    <source>
        <dbReference type="ARBA" id="ARBA00022692"/>
    </source>
</evidence>
<sequence>MGVWPVKLQTSLGIPWYRALFRFTLAMHWINTYLQLEFFCHNLGNLSLVVQGLCTFVSIATTGIKCLRLHWYEDDIARIWQSIESAVLLRKIRFPATGVNNKGIFAQFDDITGRMWREVHLNLRFYALVVGATASSYSIIPFCSYLYHNLQGHTFNRSLVYNLYYPHMEMIKYRSPLYELLFCTESMSGYTTWAGVVAFDGLYVVFVLYAASLVRMLNELMQETTSPTFTDPERAFFLRECLLHHGRVIRLVQQINEIFSPLLLLQLFTSTAIICVIAFAATFVKDAGDSHSMVMVLLIYLIAAVYQLFQFCWYGQRLQNESNDLPVAVYNARWELCSREFKHSHHILLLFSQRCIELRAWSFSAMSLETFSKIIKSAASYFTVLQSLAEE</sequence>
<evidence type="ECO:0000313" key="11">
    <source>
        <dbReference type="Proteomes" id="UP000069272"/>
    </source>
</evidence>